<feature type="domain" description="Citrate transporter-like" evidence="7">
    <location>
        <begin position="16"/>
        <end position="187"/>
    </location>
</feature>
<keyword evidence="9" id="KW-1185">Reference proteome</keyword>
<dbReference type="EnsemblBacteria" id="AAM02599">
    <property type="protein sequence ID" value="AAM02599"/>
    <property type="gene ID" value="MK1386"/>
</dbReference>
<evidence type="ECO:0000256" key="3">
    <source>
        <dbReference type="ARBA" id="ARBA00022692"/>
    </source>
</evidence>
<dbReference type="Proteomes" id="UP000001826">
    <property type="component" value="Chromosome"/>
</dbReference>
<dbReference type="STRING" id="190192.MK1386"/>
<organism evidence="8 9">
    <name type="scientific">Methanopyrus kandleri (strain AV19 / DSM 6324 / JCM 9639 / NBRC 100938)</name>
    <dbReference type="NCBI Taxonomy" id="190192"/>
    <lineage>
        <taxon>Archaea</taxon>
        <taxon>Methanobacteriati</taxon>
        <taxon>Methanobacteriota</taxon>
        <taxon>Methanomada group</taxon>
        <taxon>Methanopyri</taxon>
        <taxon>Methanopyrales</taxon>
        <taxon>Methanopyraceae</taxon>
        <taxon>Methanopyrus</taxon>
    </lineage>
</organism>
<protein>
    <submittedName>
        <fullName evidence="8">Di-and tricarboxylate transporter</fullName>
    </submittedName>
</protein>
<feature type="transmembrane region" description="Helical" evidence="6">
    <location>
        <begin position="165"/>
        <end position="188"/>
    </location>
</feature>
<evidence type="ECO:0000259" key="7">
    <source>
        <dbReference type="Pfam" id="PF03600"/>
    </source>
</evidence>
<dbReference type="InParanoid" id="Q8TVK3"/>
<dbReference type="KEGG" id="mka:MK1386"/>
<dbReference type="GO" id="GO:0016020">
    <property type="term" value="C:membrane"/>
    <property type="evidence" value="ECO:0007669"/>
    <property type="project" value="UniProtKB-SubCell"/>
</dbReference>
<dbReference type="Pfam" id="PF03600">
    <property type="entry name" value="CitMHS"/>
    <property type="match status" value="1"/>
</dbReference>
<dbReference type="EMBL" id="AE009439">
    <property type="protein sequence ID" value="AAM02599.1"/>
    <property type="molecule type" value="Genomic_DNA"/>
</dbReference>
<sequence>MLPSSPSCRCWLRAPRRPHRVVLPALVSANSVGALTPLGNPQNAIIYSHYRVDPVDFFVTQLPVCAALLAPGLLYAWVRGERVESGSGSAPNVLDVAVVIAAAGCLLAHVPVYFWFPAVFGYYAVLRPHAVREVDWVVIGLLTVGVLVPSVIGSLGWNPRVDDPFVWSVLLSQVVSNVPTTVLVVPMTDDWRDLLHGVTVGGYGTPVASVANLIALRAAGSRGVLRDYAVLQGSCLMLGVLSHYALS</sequence>
<keyword evidence="4 6" id="KW-1133">Transmembrane helix</keyword>
<comment type="subcellular location">
    <subcellularLocation>
        <location evidence="1">Membrane</location>
        <topology evidence="1">Multi-pass membrane protein</topology>
    </subcellularLocation>
</comment>
<dbReference type="PANTHER" id="PTHR43568">
    <property type="entry name" value="P PROTEIN"/>
    <property type="match status" value="1"/>
</dbReference>
<feature type="transmembrane region" description="Helical" evidence="6">
    <location>
        <begin position="194"/>
        <end position="216"/>
    </location>
</feature>
<evidence type="ECO:0000256" key="6">
    <source>
        <dbReference type="SAM" id="Phobius"/>
    </source>
</evidence>
<feature type="transmembrane region" description="Helical" evidence="6">
    <location>
        <begin position="58"/>
        <end position="78"/>
    </location>
</feature>
<dbReference type="PaxDb" id="190192-MK1386"/>
<feature type="transmembrane region" description="Helical" evidence="6">
    <location>
        <begin position="21"/>
        <end position="38"/>
    </location>
</feature>
<dbReference type="GeneID" id="1477981"/>
<evidence type="ECO:0000256" key="4">
    <source>
        <dbReference type="ARBA" id="ARBA00022989"/>
    </source>
</evidence>
<accession>Q8TVK3</accession>
<evidence type="ECO:0000313" key="8">
    <source>
        <dbReference type="EMBL" id="AAM02599.1"/>
    </source>
</evidence>
<feature type="transmembrane region" description="Helical" evidence="6">
    <location>
        <begin position="90"/>
        <end position="116"/>
    </location>
</feature>
<proteinExistence type="predicted"/>
<dbReference type="HOGENOM" id="CLU_063025_0_0_2"/>
<dbReference type="PANTHER" id="PTHR43568:SF1">
    <property type="entry name" value="P PROTEIN"/>
    <property type="match status" value="1"/>
</dbReference>
<evidence type="ECO:0000313" key="9">
    <source>
        <dbReference type="Proteomes" id="UP000001826"/>
    </source>
</evidence>
<dbReference type="InterPro" id="IPR051475">
    <property type="entry name" value="Diverse_Ion_Transporter"/>
</dbReference>
<feature type="transmembrane region" description="Helical" evidence="6">
    <location>
        <begin position="136"/>
        <end position="158"/>
    </location>
</feature>
<keyword evidence="3 6" id="KW-0812">Transmembrane</keyword>
<evidence type="ECO:0000256" key="2">
    <source>
        <dbReference type="ARBA" id="ARBA00022448"/>
    </source>
</evidence>
<keyword evidence="2" id="KW-0813">Transport</keyword>
<keyword evidence="5 6" id="KW-0472">Membrane</keyword>
<name>Q8TVK3_METKA</name>
<dbReference type="FunCoup" id="Q8TVK3">
    <property type="interactions" value="2"/>
</dbReference>
<gene>
    <name evidence="8" type="primary">citT</name>
    <name evidence="8" type="ordered locus">MK1386</name>
</gene>
<dbReference type="GO" id="GO:0055085">
    <property type="term" value="P:transmembrane transport"/>
    <property type="evidence" value="ECO:0007669"/>
    <property type="project" value="InterPro"/>
</dbReference>
<evidence type="ECO:0000256" key="5">
    <source>
        <dbReference type="ARBA" id="ARBA00023136"/>
    </source>
</evidence>
<evidence type="ECO:0000256" key="1">
    <source>
        <dbReference type="ARBA" id="ARBA00004141"/>
    </source>
</evidence>
<dbReference type="InterPro" id="IPR004680">
    <property type="entry name" value="Cit_transptr-like_dom"/>
</dbReference>
<dbReference type="RefSeq" id="WP_011019754.1">
    <property type="nucleotide sequence ID" value="NC_003551.1"/>
</dbReference>
<dbReference type="AlphaFoldDB" id="Q8TVK3"/>
<reference evidence="8 9" key="1">
    <citation type="journal article" date="2002" name="Proc. Natl. Acad. Sci. U.S.A.">
        <title>The complete genome of hyperthermophile Methanopyrus kandleri AV19 and monophyly of archaeal methanogens.</title>
        <authorList>
            <person name="Slesarev A.I."/>
            <person name="Mezhevaya K.V."/>
            <person name="Makarova K.S."/>
            <person name="Polushin N.N."/>
            <person name="Shcherbinina O.V."/>
            <person name="Shakhova V.V."/>
            <person name="Belova G.I."/>
            <person name="Aravind L."/>
            <person name="Natale D.A."/>
            <person name="Rogozin I.B."/>
            <person name="Tatusov R.L."/>
            <person name="Wolf Y.I."/>
            <person name="Stetter K.O."/>
            <person name="Malykh A.G."/>
            <person name="Koonin E.V."/>
            <person name="Kozyavkin S.A."/>
        </authorList>
    </citation>
    <scope>NUCLEOTIDE SEQUENCE [LARGE SCALE GENOMIC DNA]</scope>
    <source>
        <strain evidence="9">AV19 / DSM 6324 / JCM 9639 / NBRC 100938</strain>
    </source>
</reference>